<dbReference type="InterPro" id="IPR012001">
    <property type="entry name" value="Thiamin_PyroP_enz_TPP-bd_dom"/>
</dbReference>
<dbReference type="Gene3D" id="3.40.50.1220">
    <property type="entry name" value="TPP-binding domain"/>
    <property type="match status" value="1"/>
</dbReference>
<comment type="cofactor">
    <cofactor evidence="6">
        <name>Mg(2+)</name>
        <dbReference type="ChEBI" id="CHEBI:18420"/>
    </cofactor>
    <cofactor evidence="6">
        <name>Mn(2+)</name>
        <dbReference type="ChEBI" id="CHEBI:29035"/>
    </cofactor>
</comment>
<dbReference type="GO" id="GO:0030976">
    <property type="term" value="F:thiamine pyrophosphate binding"/>
    <property type="evidence" value="ECO:0007669"/>
    <property type="project" value="UniProtKB-UniRule"/>
</dbReference>
<dbReference type="NCBIfam" id="TIGR00173">
    <property type="entry name" value="menD"/>
    <property type="match status" value="1"/>
</dbReference>
<proteinExistence type="inferred from homology"/>
<keyword evidence="5 6" id="KW-0464">Manganese</keyword>
<dbReference type="GO" id="GO:0009234">
    <property type="term" value="P:menaquinone biosynthetic process"/>
    <property type="evidence" value="ECO:0007669"/>
    <property type="project" value="UniProtKB-UniRule"/>
</dbReference>
<evidence type="ECO:0000256" key="4">
    <source>
        <dbReference type="ARBA" id="ARBA00023052"/>
    </source>
</evidence>
<comment type="similarity">
    <text evidence="6">Belongs to the TPP enzyme family. MenD subfamily.</text>
</comment>
<keyword evidence="1 6" id="KW-0808">Transferase</keyword>
<name>A0A542YP72_9MICO</name>
<dbReference type="CDD" id="cd02009">
    <property type="entry name" value="TPP_SHCHC_synthase"/>
    <property type="match status" value="1"/>
</dbReference>
<comment type="cofactor">
    <cofactor evidence="6">
        <name>thiamine diphosphate</name>
        <dbReference type="ChEBI" id="CHEBI:58937"/>
    </cofactor>
    <text evidence="6">Binds 1 thiamine pyrophosphate per subunit.</text>
</comment>
<evidence type="ECO:0000256" key="3">
    <source>
        <dbReference type="ARBA" id="ARBA00022842"/>
    </source>
</evidence>
<dbReference type="Proteomes" id="UP000319516">
    <property type="component" value="Unassembled WGS sequence"/>
</dbReference>
<evidence type="ECO:0000256" key="1">
    <source>
        <dbReference type="ARBA" id="ARBA00022679"/>
    </source>
</evidence>
<dbReference type="GO" id="GO:0000287">
    <property type="term" value="F:magnesium ion binding"/>
    <property type="evidence" value="ECO:0007669"/>
    <property type="project" value="UniProtKB-UniRule"/>
</dbReference>
<feature type="region of interest" description="Disordered" evidence="7">
    <location>
        <begin position="183"/>
        <end position="222"/>
    </location>
</feature>
<keyword evidence="4 6" id="KW-0786">Thiamine pyrophosphate</keyword>
<dbReference type="SUPFAM" id="SSF52518">
    <property type="entry name" value="Thiamin diphosphate-binding fold (THDP-binding)"/>
    <property type="match status" value="2"/>
</dbReference>
<keyword evidence="10" id="KW-1185">Reference proteome</keyword>
<dbReference type="EC" id="2.2.1.9" evidence="6"/>
<sequence length="598" mass="61605">MNPSTAHARVLVDELLRCGVRDVVLCPGSRSAPLAYAVLAAERAGSLRLHVRVDERTAGFLALGLAKVSRRPAAVITTSGTAVANLHPAVLEADHGAVPLLLLTADRPSELRGTGANQTTRQPGLFGRAVRWEVDQPAAERGADGSAEQAAWRSDACRAWVAATGGLGGRPGPAHLNVAFRDPLPPPEPAGRAGGVRSALPPALAGRPDGRPWTAPAPTDAAGLDPRVRTLLVLGDLPDPAQADEALRLAMRNGWPVIAEPFGAGDRRGVVPHGPLLLAARDWVDRHLPERILVVGRITLSRDLGRLLRSPGVRVELVTTGPDWPDPSHVAQTVHPWAALRRAMSSAGAGPGRGTGTTDVRWAAAWVQAGMDVSRAARRVVAASWPSGPAIADTVLGSLATGDTLVVGSSNAARDVDLAASWRPDHGTTRPTVVANRGLAGIDGTVSTALGIALAARASEPDRGAPGGGPGCTVALLGDLTFLHDASGLAFGPDEPRPDLTLVVVNDDGGGIFATLEYGAPARSADFERVFGTPTGTDLAALCRAHGIPHEVAGGAPDLAAALAGTGGGVRVVEVRVDRSRHRDLREQLAAAAAAAVR</sequence>
<evidence type="ECO:0000256" key="5">
    <source>
        <dbReference type="ARBA" id="ARBA00023211"/>
    </source>
</evidence>
<dbReference type="OrthoDB" id="9791859at2"/>
<feature type="domain" description="Thiamine pyrophosphate enzyme N-terminal TPP-binding" evidence="8">
    <location>
        <begin position="8"/>
        <end position="119"/>
    </location>
</feature>
<dbReference type="Pfam" id="PF02776">
    <property type="entry name" value="TPP_enzyme_N"/>
    <property type="match status" value="1"/>
</dbReference>
<protein>
    <recommendedName>
        <fullName evidence="6">2-succinyl-5-enolpyruvyl-6-hydroxy-3-cyclohexene-1-carboxylate synthase</fullName>
        <shortName evidence="6">SEPHCHC synthase</shortName>
        <ecNumber evidence="6">2.2.1.9</ecNumber>
    </recommendedName>
    <alternativeName>
        <fullName evidence="6">Menaquinone biosynthesis protein MenD</fullName>
    </alternativeName>
</protein>
<keyword evidence="3 6" id="KW-0460">Magnesium</keyword>
<evidence type="ECO:0000256" key="7">
    <source>
        <dbReference type="SAM" id="MobiDB-lite"/>
    </source>
</evidence>
<gene>
    <name evidence="6" type="primary">menD</name>
    <name evidence="9" type="ORF">FB467_1002</name>
</gene>
<dbReference type="EMBL" id="VFOP01000001">
    <property type="protein sequence ID" value="TQL49905.1"/>
    <property type="molecule type" value="Genomic_DNA"/>
</dbReference>
<evidence type="ECO:0000313" key="10">
    <source>
        <dbReference type="Proteomes" id="UP000319516"/>
    </source>
</evidence>
<dbReference type="HAMAP" id="MF_01659">
    <property type="entry name" value="MenD"/>
    <property type="match status" value="1"/>
</dbReference>
<comment type="function">
    <text evidence="6">Catalyzes the thiamine diphosphate-dependent decarboxylation of 2-oxoglutarate and the subsequent addition of the resulting succinic semialdehyde-thiamine pyrophosphate anion to isochorismate to yield 2-succinyl-5-enolpyruvyl-6-hydroxy-3-cyclohexene-1-carboxylate (SEPHCHC).</text>
</comment>
<accession>A0A542YP72</accession>
<comment type="pathway">
    <text evidence="6">Quinol/quinone metabolism; menaquinone biosynthesis.</text>
</comment>
<comment type="caution">
    <text evidence="9">The sequence shown here is derived from an EMBL/GenBank/DDBJ whole genome shotgun (WGS) entry which is preliminary data.</text>
</comment>
<dbReference type="AlphaFoldDB" id="A0A542YP72"/>
<dbReference type="Gene3D" id="3.40.50.970">
    <property type="match status" value="2"/>
</dbReference>
<dbReference type="GO" id="GO:0030145">
    <property type="term" value="F:manganese ion binding"/>
    <property type="evidence" value="ECO:0007669"/>
    <property type="project" value="UniProtKB-UniRule"/>
</dbReference>
<dbReference type="UniPathway" id="UPA01057">
    <property type="reaction ID" value="UER00164"/>
</dbReference>
<dbReference type="InterPro" id="IPR004433">
    <property type="entry name" value="MenaQ_synth_MenD"/>
</dbReference>
<organism evidence="9 10">
    <name type="scientific">Ornithinicoccus hortensis</name>
    <dbReference type="NCBI Taxonomy" id="82346"/>
    <lineage>
        <taxon>Bacteria</taxon>
        <taxon>Bacillati</taxon>
        <taxon>Actinomycetota</taxon>
        <taxon>Actinomycetes</taxon>
        <taxon>Micrococcales</taxon>
        <taxon>Intrasporangiaceae</taxon>
        <taxon>Ornithinicoccus</taxon>
    </lineage>
</organism>
<dbReference type="RefSeq" id="WP_141784110.1">
    <property type="nucleotide sequence ID" value="NZ_BAAAIK010000004.1"/>
</dbReference>
<evidence type="ECO:0000259" key="8">
    <source>
        <dbReference type="Pfam" id="PF02776"/>
    </source>
</evidence>
<keyword evidence="6" id="KW-0474">Menaquinone biosynthesis</keyword>
<evidence type="ECO:0000313" key="9">
    <source>
        <dbReference type="EMBL" id="TQL49905.1"/>
    </source>
</evidence>
<reference evidence="9 10" key="1">
    <citation type="submission" date="2019-06" db="EMBL/GenBank/DDBJ databases">
        <title>Sequencing the genomes of 1000 actinobacteria strains.</title>
        <authorList>
            <person name="Klenk H.-P."/>
        </authorList>
    </citation>
    <scope>NUCLEOTIDE SEQUENCE [LARGE SCALE GENOMIC DNA]</scope>
    <source>
        <strain evidence="9 10">DSM 12335</strain>
    </source>
</reference>
<dbReference type="InterPro" id="IPR029061">
    <property type="entry name" value="THDP-binding"/>
</dbReference>
<comment type="catalytic activity">
    <reaction evidence="6">
        <text>isochorismate + 2-oxoglutarate + H(+) = 5-enolpyruvoyl-6-hydroxy-2-succinyl-cyclohex-3-ene-1-carboxylate + CO2</text>
        <dbReference type="Rhea" id="RHEA:25593"/>
        <dbReference type="ChEBI" id="CHEBI:15378"/>
        <dbReference type="ChEBI" id="CHEBI:16526"/>
        <dbReference type="ChEBI" id="CHEBI:16810"/>
        <dbReference type="ChEBI" id="CHEBI:29780"/>
        <dbReference type="ChEBI" id="CHEBI:58818"/>
        <dbReference type="EC" id="2.2.1.9"/>
    </reaction>
</comment>
<dbReference type="PANTHER" id="PTHR42916:SF1">
    <property type="entry name" value="PROTEIN PHYLLO, CHLOROPLASTIC"/>
    <property type="match status" value="1"/>
</dbReference>
<comment type="pathway">
    <text evidence="6">Quinol/quinone metabolism; 1,4-dihydroxy-2-naphthoate biosynthesis; 1,4-dihydroxy-2-naphthoate from chorismate: step 2/7.</text>
</comment>
<dbReference type="PANTHER" id="PTHR42916">
    <property type="entry name" value="2-SUCCINYL-5-ENOLPYRUVYL-6-HYDROXY-3-CYCLOHEXENE-1-CARBOXYLATE SYNTHASE"/>
    <property type="match status" value="1"/>
</dbReference>
<comment type="subunit">
    <text evidence="6">Homodimer.</text>
</comment>
<evidence type="ECO:0000256" key="2">
    <source>
        <dbReference type="ARBA" id="ARBA00022723"/>
    </source>
</evidence>
<keyword evidence="2 6" id="KW-0479">Metal-binding</keyword>
<dbReference type="GO" id="GO:0070204">
    <property type="term" value="F:2-succinyl-5-enolpyruvyl-6-hydroxy-3-cyclohexene-1-carboxylic-acid synthase activity"/>
    <property type="evidence" value="ECO:0007669"/>
    <property type="project" value="UniProtKB-UniRule"/>
</dbReference>
<dbReference type="UniPathway" id="UPA00079"/>
<dbReference type="CDD" id="cd07037">
    <property type="entry name" value="TPP_PYR_MenD"/>
    <property type="match status" value="1"/>
</dbReference>
<dbReference type="PIRSF" id="PIRSF004983">
    <property type="entry name" value="MenD"/>
    <property type="match status" value="1"/>
</dbReference>
<evidence type="ECO:0000256" key="6">
    <source>
        <dbReference type="HAMAP-Rule" id="MF_01659"/>
    </source>
</evidence>